<protein>
    <submittedName>
        <fullName evidence="16">Thiaminephosphate pyrophosphorylase</fullName>
    </submittedName>
</protein>
<sequence>MVQVREKKASTRDFIEQASRIKSVTHRHGVPLIINDRLDVALAVGADGIHVGQDDMAATTARALLKQSSSPARKMLLGVTATNEAQARAAELAGADYLGTSAVFPTDTKKDGGAGYVIGLDAVQRICRATSLPVVAVGGINATNAHQIVAHGAAGVGVVSAIVGADCPRTAAAGLAAVVDSALPKRPLVQNVTNYVVMNDTANATLQAGGSPVMAHENGEMTEHAQAVVLNMGTLDDHWLRQMKAIGQVANAIGVPIVFDPVGAGATHYRTGAALQLLDELRVSVLRGNPGELAALHVALCSIERSLASELLVRGVDSPGYLPDSESIIRSLARTKRTIVAMTGKQDLVSDGERLLQVHNNHILLGQLTGTGCMVTSLIGAFVGALPTTEQTHAVAERRQHVLEATAAALAYFCHAAERAGARTIAEGLGPGSFHTALLDELFLLTPHELEQHARIVDMRHAS</sequence>
<dbReference type="InterPro" id="IPR036206">
    <property type="entry name" value="ThiamineP_synth_sf"/>
</dbReference>
<dbReference type="CDD" id="cd00564">
    <property type="entry name" value="TMP_TenI"/>
    <property type="match status" value="1"/>
</dbReference>
<dbReference type="Pfam" id="PF02581">
    <property type="entry name" value="TMP-TENI"/>
    <property type="match status" value="1"/>
</dbReference>
<keyword evidence="8" id="KW-0418">Kinase</keyword>
<dbReference type="EMBL" id="KB007974">
    <property type="protein sequence ID" value="ELR17438.1"/>
    <property type="molecule type" value="Genomic_DNA"/>
</dbReference>
<evidence type="ECO:0000256" key="13">
    <source>
        <dbReference type="ARBA" id="ARBA00047851"/>
    </source>
</evidence>
<evidence type="ECO:0000256" key="11">
    <source>
        <dbReference type="ARBA" id="ARBA00022977"/>
    </source>
</evidence>
<dbReference type="HAMAP" id="MF_00097">
    <property type="entry name" value="TMP_synthase"/>
    <property type="match status" value="1"/>
</dbReference>
<comment type="pathway">
    <text evidence="3">Cofactor biosynthesis; thiamine diphosphate biosynthesis; 4-methyl-5-(2-phosphoethyl)-thiazole from 5-(2-hydroxyethyl)-4-methylthiazole: step 1/1.</text>
</comment>
<evidence type="ECO:0000256" key="2">
    <source>
        <dbReference type="ARBA" id="ARBA00001946"/>
    </source>
</evidence>
<comment type="pathway">
    <text evidence="4">Cofactor biosynthesis; thiamine diphosphate biosynthesis; thiamine phosphate from 4-amino-2-methyl-5-diphosphomethylpyrimidine and 4-methyl-5-(2-phosphoethyl)-thiazole: step 1/1.</text>
</comment>
<comment type="catalytic activity">
    <reaction evidence="14">
        <text>2-[(2R,5Z)-2-carboxy-4-methylthiazol-5(2H)-ylidene]ethyl phosphate + 4-amino-2-methyl-5-(diphosphooxymethyl)pyrimidine + 2 H(+) = thiamine phosphate + CO2 + diphosphate</text>
        <dbReference type="Rhea" id="RHEA:47844"/>
        <dbReference type="ChEBI" id="CHEBI:15378"/>
        <dbReference type="ChEBI" id="CHEBI:16526"/>
        <dbReference type="ChEBI" id="CHEBI:33019"/>
        <dbReference type="ChEBI" id="CHEBI:37575"/>
        <dbReference type="ChEBI" id="CHEBI:57841"/>
        <dbReference type="ChEBI" id="CHEBI:62899"/>
        <dbReference type="EC" id="2.5.1.3"/>
    </reaction>
</comment>
<dbReference type="SUPFAM" id="SSF53613">
    <property type="entry name" value="Ribokinase-like"/>
    <property type="match status" value="1"/>
</dbReference>
<evidence type="ECO:0000256" key="10">
    <source>
        <dbReference type="ARBA" id="ARBA00022842"/>
    </source>
</evidence>
<keyword evidence="9" id="KW-0067">ATP-binding</keyword>
<evidence type="ECO:0000256" key="6">
    <source>
        <dbReference type="ARBA" id="ARBA00022723"/>
    </source>
</evidence>
<dbReference type="InterPro" id="IPR022998">
    <property type="entry name" value="ThiamineP_synth_TenI"/>
</dbReference>
<dbReference type="STRING" id="1257118.L8GY03"/>
<comment type="catalytic activity">
    <reaction evidence="1">
        <text>5-(2-hydroxyethyl)-4-methylthiazole + ATP = 4-methyl-5-(2-phosphooxyethyl)-thiazole + ADP + H(+)</text>
        <dbReference type="Rhea" id="RHEA:24212"/>
        <dbReference type="ChEBI" id="CHEBI:15378"/>
        <dbReference type="ChEBI" id="CHEBI:17957"/>
        <dbReference type="ChEBI" id="CHEBI:30616"/>
        <dbReference type="ChEBI" id="CHEBI:58296"/>
        <dbReference type="ChEBI" id="CHEBI:456216"/>
        <dbReference type="EC" id="2.7.1.50"/>
    </reaction>
</comment>
<dbReference type="PANTHER" id="PTHR20857">
    <property type="entry name" value="THIAMINE-PHOSPHATE PYROPHOSPHORYLASE"/>
    <property type="match status" value="1"/>
</dbReference>
<dbReference type="OMA" id="GQTDMPI"/>
<evidence type="ECO:0000256" key="7">
    <source>
        <dbReference type="ARBA" id="ARBA00022741"/>
    </source>
</evidence>
<evidence type="ECO:0000256" key="4">
    <source>
        <dbReference type="ARBA" id="ARBA00005165"/>
    </source>
</evidence>
<evidence type="ECO:0000259" key="15">
    <source>
        <dbReference type="Pfam" id="PF02581"/>
    </source>
</evidence>
<dbReference type="GO" id="GO:0009229">
    <property type="term" value="P:thiamine diphosphate biosynthetic process"/>
    <property type="evidence" value="ECO:0007669"/>
    <property type="project" value="UniProtKB-UniPathway"/>
</dbReference>
<evidence type="ECO:0000256" key="12">
    <source>
        <dbReference type="ARBA" id="ARBA00047334"/>
    </source>
</evidence>
<keyword evidence="6" id="KW-0479">Metal-binding</keyword>
<proteinExistence type="inferred from homology"/>
<accession>L8GY03</accession>
<organism evidence="16 17">
    <name type="scientific">Acanthamoeba castellanii (strain ATCC 30010 / Neff)</name>
    <dbReference type="NCBI Taxonomy" id="1257118"/>
    <lineage>
        <taxon>Eukaryota</taxon>
        <taxon>Amoebozoa</taxon>
        <taxon>Discosea</taxon>
        <taxon>Longamoebia</taxon>
        <taxon>Centramoebida</taxon>
        <taxon>Acanthamoebidae</taxon>
        <taxon>Acanthamoeba</taxon>
    </lineage>
</organism>
<dbReference type="HAMAP" id="MF_00228">
    <property type="entry name" value="Thz_kinase"/>
    <property type="match status" value="1"/>
</dbReference>
<gene>
    <name evidence="16" type="ORF">ACA1_061790</name>
</gene>
<dbReference type="GeneID" id="14918225"/>
<dbReference type="CDD" id="cd01170">
    <property type="entry name" value="THZ_kinase"/>
    <property type="match status" value="1"/>
</dbReference>
<dbReference type="KEGG" id="acan:ACA1_061790"/>
<feature type="domain" description="Thiamine phosphate synthase/TenI" evidence="15">
    <location>
        <begin position="1"/>
        <end position="162"/>
    </location>
</feature>
<dbReference type="PRINTS" id="PR01099">
    <property type="entry name" value="HYETHTZKNASE"/>
</dbReference>
<keyword evidence="17" id="KW-1185">Reference proteome</keyword>
<dbReference type="InterPro" id="IPR013785">
    <property type="entry name" value="Aldolase_TIM"/>
</dbReference>
<dbReference type="GO" id="GO:0004789">
    <property type="term" value="F:thiamine-phosphate diphosphorylase activity"/>
    <property type="evidence" value="ECO:0007669"/>
    <property type="project" value="UniProtKB-EC"/>
</dbReference>
<dbReference type="VEuPathDB" id="AmoebaDB:ACA1_061790"/>
<dbReference type="PANTHER" id="PTHR20857:SF15">
    <property type="entry name" value="THIAMINE-PHOSPHATE SYNTHASE"/>
    <property type="match status" value="1"/>
</dbReference>
<comment type="cofactor">
    <cofactor evidence="2">
        <name>Mg(2+)</name>
        <dbReference type="ChEBI" id="CHEBI:18420"/>
    </cofactor>
</comment>
<dbReference type="InterPro" id="IPR000417">
    <property type="entry name" value="Hyethyz_kinase"/>
</dbReference>
<dbReference type="GO" id="GO:0009228">
    <property type="term" value="P:thiamine biosynthetic process"/>
    <property type="evidence" value="ECO:0007669"/>
    <property type="project" value="UniProtKB-KW"/>
</dbReference>
<keyword evidence="11" id="KW-0784">Thiamine biosynthesis</keyword>
<dbReference type="InterPro" id="IPR029056">
    <property type="entry name" value="Ribokinase-like"/>
</dbReference>
<keyword evidence="10" id="KW-0460">Magnesium</keyword>
<evidence type="ECO:0000256" key="5">
    <source>
        <dbReference type="ARBA" id="ARBA00022679"/>
    </source>
</evidence>
<dbReference type="GO" id="GO:0005737">
    <property type="term" value="C:cytoplasm"/>
    <property type="evidence" value="ECO:0007669"/>
    <property type="project" value="TreeGrafter"/>
</dbReference>
<keyword evidence="5" id="KW-0808">Transferase</keyword>
<dbReference type="GO" id="GO:0004417">
    <property type="term" value="F:hydroxyethylthiazole kinase activity"/>
    <property type="evidence" value="ECO:0007669"/>
    <property type="project" value="UniProtKB-EC"/>
</dbReference>
<evidence type="ECO:0000313" key="17">
    <source>
        <dbReference type="Proteomes" id="UP000011083"/>
    </source>
</evidence>
<evidence type="ECO:0000313" key="16">
    <source>
        <dbReference type="EMBL" id="ELR17438.1"/>
    </source>
</evidence>
<evidence type="ECO:0000256" key="9">
    <source>
        <dbReference type="ARBA" id="ARBA00022840"/>
    </source>
</evidence>
<comment type="catalytic activity">
    <reaction evidence="12">
        <text>4-methyl-5-(2-phosphooxyethyl)-thiazole + 4-amino-2-methyl-5-(diphosphooxymethyl)pyrimidine + H(+) = thiamine phosphate + diphosphate</text>
        <dbReference type="Rhea" id="RHEA:22328"/>
        <dbReference type="ChEBI" id="CHEBI:15378"/>
        <dbReference type="ChEBI" id="CHEBI:33019"/>
        <dbReference type="ChEBI" id="CHEBI:37575"/>
        <dbReference type="ChEBI" id="CHEBI:57841"/>
        <dbReference type="ChEBI" id="CHEBI:58296"/>
        <dbReference type="EC" id="2.5.1.3"/>
    </reaction>
</comment>
<dbReference type="NCBIfam" id="TIGR00693">
    <property type="entry name" value="thiE"/>
    <property type="match status" value="1"/>
</dbReference>
<dbReference type="OrthoDB" id="4994at2759"/>
<evidence type="ECO:0000256" key="1">
    <source>
        <dbReference type="ARBA" id="ARBA00001771"/>
    </source>
</evidence>
<dbReference type="Proteomes" id="UP000011083">
    <property type="component" value="Unassembled WGS sequence"/>
</dbReference>
<dbReference type="SUPFAM" id="SSF51391">
    <property type="entry name" value="Thiamin phosphate synthase"/>
    <property type="match status" value="1"/>
</dbReference>
<dbReference type="GO" id="GO:0000287">
    <property type="term" value="F:magnesium ion binding"/>
    <property type="evidence" value="ECO:0007669"/>
    <property type="project" value="InterPro"/>
</dbReference>
<dbReference type="UniPathway" id="UPA00060">
    <property type="reaction ID" value="UER00139"/>
</dbReference>
<comment type="catalytic activity">
    <reaction evidence="13">
        <text>2-(2-carboxy-4-methylthiazol-5-yl)ethyl phosphate + 4-amino-2-methyl-5-(diphosphooxymethyl)pyrimidine + 2 H(+) = thiamine phosphate + CO2 + diphosphate</text>
        <dbReference type="Rhea" id="RHEA:47848"/>
        <dbReference type="ChEBI" id="CHEBI:15378"/>
        <dbReference type="ChEBI" id="CHEBI:16526"/>
        <dbReference type="ChEBI" id="CHEBI:33019"/>
        <dbReference type="ChEBI" id="CHEBI:37575"/>
        <dbReference type="ChEBI" id="CHEBI:57841"/>
        <dbReference type="ChEBI" id="CHEBI:62890"/>
        <dbReference type="EC" id="2.5.1.3"/>
    </reaction>
</comment>
<evidence type="ECO:0000256" key="14">
    <source>
        <dbReference type="ARBA" id="ARBA00047883"/>
    </source>
</evidence>
<dbReference type="InterPro" id="IPR034291">
    <property type="entry name" value="TMP_synthase"/>
</dbReference>
<dbReference type="GO" id="GO:0005524">
    <property type="term" value="F:ATP binding"/>
    <property type="evidence" value="ECO:0007669"/>
    <property type="project" value="UniProtKB-KW"/>
</dbReference>
<dbReference type="RefSeq" id="XP_004339451.1">
    <property type="nucleotide sequence ID" value="XM_004339403.1"/>
</dbReference>
<evidence type="ECO:0000256" key="8">
    <source>
        <dbReference type="ARBA" id="ARBA00022777"/>
    </source>
</evidence>
<dbReference type="Gene3D" id="3.40.1190.20">
    <property type="match status" value="1"/>
</dbReference>
<reference evidence="16 17" key="1">
    <citation type="journal article" date="2013" name="Genome Biol.">
        <title>Genome of Acanthamoeba castellanii highlights extensive lateral gene transfer and early evolution of tyrosine kinase signaling.</title>
        <authorList>
            <person name="Clarke M."/>
            <person name="Lohan A.J."/>
            <person name="Liu B."/>
            <person name="Lagkouvardos I."/>
            <person name="Roy S."/>
            <person name="Zafar N."/>
            <person name="Bertelli C."/>
            <person name="Schilde C."/>
            <person name="Kianianmomeni A."/>
            <person name="Burglin T.R."/>
            <person name="Frech C."/>
            <person name="Turcotte B."/>
            <person name="Kopec K.O."/>
            <person name="Synnott J.M."/>
            <person name="Choo C."/>
            <person name="Paponov I."/>
            <person name="Finkler A."/>
            <person name="Soon Heng Tan C."/>
            <person name="Hutchins A.P."/>
            <person name="Weinmeier T."/>
            <person name="Rattei T."/>
            <person name="Chu J.S."/>
            <person name="Gimenez G."/>
            <person name="Irimia M."/>
            <person name="Rigden D.J."/>
            <person name="Fitzpatrick D.A."/>
            <person name="Lorenzo-Morales J."/>
            <person name="Bateman A."/>
            <person name="Chiu C.H."/>
            <person name="Tang P."/>
            <person name="Hegemann P."/>
            <person name="Fromm H."/>
            <person name="Raoult D."/>
            <person name="Greub G."/>
            <person name="Miranda-Saavedra D."/>
            <person name="Chen N."/>
            <person name="Nash P."/>
            <person name="Ginger M.L."/>
            <person name="Horn M."/>
            <person name="Schaap P."/>
            <person name="Caler L."/>
            <person name="Loftus B."/>
        </authorList>
    </citation>
    <scope>NUCLEOTIDE SEQUENCE [LARGE SCALE GENOMIC DNA]</scope>
    <source>
        <strain evidence="16 17">Neff</strain>
    </source>
</reference>
<keyword evidence="7" id="KW-0547">Nucleotide-binding</keyword>
<evidence type="ECO:0000256" key="3">
    <source>
        <dbReference type="ARBA" id="ARBA00004868"/>
    </source>
</evidence>
<dbReference type="Pfam" id="PF02110">
    <property type="entry name" value="HK"/>
    <property type="match status" value="1"/>
</dbReference>
<dbReference type="AlphaFoldDB" id="L8GY03"/>
<dbReference type="Gene3D" id="3.20.20.70">
    <property type="entry name" value="Aldolase class I"/>
    <property type="match status" value="1"/>
</dbReference>
<name>L8GY03_ACACF</name>
<dbReference type="NCBIfam" id="NF006830">
    <property type="entry name" value="PRK09355.1"/>
    <property type="match status" value="1"/>
</dbReference>